<dbReference type="PANTHER" id="PTHR47943">
    <property type="entry name" value="CYTOCHROME P450 93A3-LIKE"/>
    <property type="match status" value="1"/>
</dbReference>
<dbReference type="GO" id="GO:0046872">
    <property type="term" value="F:metal ion binding"/>
    <property type="evidence" value="ECO:0007669"/>
    <property type="project" value="UniProtKB-KW"/>
</dbReference>
<comment type="subcellular location">
    <subcellularLocation>
        <location evidence="2">Membrane</location>
    </subcellularLocation>
</comment>
<keyword evidence="11" id="KW-1185">Reference proteome</keyword>
<evidence type="ECO:0000256" key="9">
    <source>
        <dbReference type="ARBA" id="ARBA00023136"/>
    </source>
</evidence>
<comment type="caution">
    <text evidence="10">The sequence shown here is derived from an EMBL/GenBank/DDBJ whole genome shotgun (WGS) entry which is preliminary data.</text>
</comment>
<organism evidence="10 11">
    <name type="scientific">Cinchona calisaya</name>
    <dbReference type="NCBI Taxonomy" id="153742"/>
    <lineage>
        <taxon>Eukaryota</taxon>
        <taxon>Viridiplantae</taxon>
        <taxon>Streptophyta</taxon>
        <taxon>Embryophyta</taxon>
        <taxon>Tracheophyta</taxon>
        <taxon>Spermatophyta</taxon>
        <taxon>Magnoliopsida</taxon>
        <taxon>eudicotyledons</taxon>
        <taxon>Gunneridae</taxon>
        <taxon>Pentapetalae</taxon>
        <taxon>asterids</taxon>
        <taxon>lamiids</taxon>
        <taxon>Gentianales</taxon>
        <taxon>Rubiaceae</taxon>
        <taxon>Cinchonoideae</taxon>
        <taxon>Cinchoneae</taxon>
        <taxon>Cinchona</taxon>
    </lineage>
</organism>
<name>A0ABD3A9H3_9GENT</name>
<evidence type="ECO:0000256" key="2">
    <source>
        <dbReference type="ARBA" id="ARBA00004370"/>
    </source>
</evidence>
<dbReference type="Proteomes" id="UP001630127">
    <property type="component" value="Unassembled WGS sequence"/>
</dbReference>
<sequence>MRKEELGLFVKSLKPAAVNRDVVDVSAELLRTPNLADYYPYIVVLDLQGLNKKMKAIANVFDEFLGKIIDEHEKSDYKAGQGDDFVYTNVEPHEIWGN</sequence>
<evidence type="ECO:0000256" key="4">
    <source>
        <dbReference type="ARBA" id="ARBA00022617"/>
    </source>
</evidence>
<dbReference type="SUPFAM" id="SSF48264">
    <property type="entry name" value="Cytochrome P450"/>
    <property type="match status" value="1"/>
</dbReference>
<keyword evidence="5" id="KW-0479">Metal-binding</keyword>
<dbReference type="GO" id="GO:0004497">
    <property type="term" value="F:monooxygenase activity"/>
    <property type="evidence" value="ECO:0007669"/>
    <property type="project" value="UniProtKB-KW"/>
</dbReference>
<proteinExistence type="inferred from homology"/>
<dbReference type="EMBL" id="JBJUIK010000005">
    <property type="protein sequence ID" value="KAL3527828.1"/>
    <property type="molecule type" value="Genomic_DNA"/>
</dbReference>
<keyword evidence="7" id="KW-0408">Iron</keyword>
<evidence type="ECO:0000256" key="3">
    <source>
        <dbReference type="ARBA" id="ARBA00010617"/>
    </source>
</evidence>
<accession>A0ABD3A9H3</accession>
<evidence type="ECO:0000313" key="10">
    <source>
        <dbReference type="EMBL" id="KAL3527828.1"/>
    </source>
</evidence>
<protein>
    <submittedName>
        <fullName evidence="10">Uncharacterized protein</fullName>
    </submittedName>
</protein>
<keyword evidence="8" id="KW-0503">Monooxygenase</keyword>
<dbReference type="GO" id="GO:0016020">
    <property type="term" value="C:membrane"/>
    <property type="evidence" value="ECO:0007669"/>
    <property type="project" value="UniProtKB-SubCell"/>
</dbReference>
<reference evidence="10 11" key="1">
    <citation type="submission" date="2024-11" db="EMBL/GenBank/DDBJ databases">
        <title>A near-complete genome assembly of Cinchona calisaya.</title>
        <authorList>
            <person name="Lian D.C."/>
            <person name="Zhao X.W."/>
            <person name="Wei L."/>
        </authorList>
    </citation>
    <scope>NUCLEOTIDE SEQUENCE [LARGE SCALE GENOMIC DNA]</scope>
    <source>
        <tissue evidence="10">Nenye</tissue>
    </source>
</reference>
<dbReference type="AlphaFoldDB" id="A0ABD3A9H3"/>
<evidence type="ECO:0000256" key="8">
    <source>
        <dbReference type="ARBA" id="ARBA00023033"/>
    </source>
</evidence>
<gene>
    <name evidence="10" type="ORF">ACH5RR_012484</name>
</gene>
<evidence type="ECO:0000256" key="1">
    <source>
        <dbReference type="ARBA" id="ARBA00001971"/>
    </source>
</evidence>
<comment type="similarity">
    <text evidence="3">Belongs to the cytochrome P450 family.</text>
</comment>
<evidence type="ECO:0000256" key="5">
    <source>
        <dbReference type="ARBA" id="ARBA00022723"/>
    </source>
</evidence>
<dbReference type="PANTHER" id="PTHR47943:SF2">
    <property type="entry name" value="CYTOCHROME P450"/>
    <property type="match status" value="1"/>
</dbReference>
<evidence type="ECO:0000256" key="7">
    <source>
        <dbReference type="ARBA" id="ARBA00023004"/>
    </source>
</evidence>
<keyword evidence="9" id="KW-0472">Membrane</keyword>
<dbReference type="InterPro" id="IPR036396">
    <property type="entry name" value="Cyt_P450_sf"/>
</dbReference>
<keyword evidence="4" id="KW-0349">Heme</keyword>
<evidence type="ECO:0000256" key="6">
    <source>
        <dbReference type="ARBA" id="ARBA00023002"/>
    </source>
</evidence>
<comment type="cofactor">
    <cofactor evidence="1">
        <name>heme</name>
        <dbReference type="ChEBI" id="CHEBI:30413"/>
    </cofactor>
</comment>
<evidence type="ECO:0000313" key="11">
    <source>
        <dbReference type="Proteomes" id="UP001630127"/>
    </source>
</evidence>
<keyword evidence="6" id="KW-0560">Oxidoreductase</keyword>